<dbReference type="Gene3D" id="3.40.50.150">
    <property type="entry name" value="Vaccinia Virus protein VP39"/>
    <property type="match status" value="1"/>
</dbReference>
<sequence>MMSAAAGGTRPTGTCRVCEGTVVEFLDLGRQPLSDRFLSEPDLAGEFFFHLSVGVCEACTMVQLMEEVPREKMFHEDYPYYSSGSSVMQKHFAHTARRFLETELTGPDPFMVEIGSNDGVLLRTIHEAGVRHLGFEPSGKVADVARAGGLRVRGDFFEESTAVEVRAAEGPADVIYAANTICHIPYLKSVFQGVDALLAPDGVFVFEDPYLGDILEKTSFDQIYDEHFFFFTARSVQAMAGRFGFELVDVERLPVHGGEVRYTIARAGARRPAGSVARLIAEEEDRRVASPERLGRFAADVNGIRDDLLALLRRLKAEGKRVVAYGATAKSATVTNFCGIGPELVSWVCDTTPTKQGRLTPGAHIPVRPAEAFSASAADYALLFAWNHADEIMAKEQEFRRAGGRWILYVPRVHVES</sequence>
<dbReference type="Pfam" id="PF08421">
    <property type="entry name" value="Methyltransf_13"/>
    <property type="match status" value="1"/>
</dbReference>
<dbReference type="InterPro" id="IPR038576">
    <property type="entry name" value="Methyltransf_Zn-bd_dom_put_sf"/>
</dbReference>
<dbReference type="PANTHER" id="PTHR43861">
    <property type="entry name" value="TRANS-ACONITATE 2-METHYLTRANSFERASE-RELATED"/>
    <property type="match status" value="1"/>
</dbReference>
<dbReference type="Pfam" id="PF08484">
    <property type="entry name" value="Methyltransf_14"/>
    <property type="match status" value="1"/>
</dbReference>
<dbReference type="PANTHER" id="PTHR43861:SF5">
    <property type="entry name" value="BLL5978 PROTEIN"/>
    <property type="match status" value="1"/>
</dbReference>
<gene>
    <name evidence="3" type="ORF">J2S55_002917</name>
</gene>
<accession>A0ABT9R344</accession>
<dbReference type="InterPro" id="IPR013691">
    <property type="entry name" value="MeTrfase_14"/>
</dbReference>
<evidence type="ECO:0000259" key="2">
    <source>
        <dbReference type="Pfam" id="PF08484"/>
    </source>
</evidence>
<dbReference type="InterPro" id="IPR029063">
    <property type="entry name" value="SAM-dependent_MTases_sf"/>
</dbReference>
<comment type="caution">
    <text evidence="3">The sequence shown here is derived from an EMBL/GenBank/DDBJ whole genome shotgun (WGS) entry which is preliminary data.</text>
</comment>
<dbReference type="Gene3D" id="6.20.50.110">
    <property type="entry name" value="Methyltransferase, zinc-binding domain"/>
    <property type="match status" value="1"/>
</dbReference>
<feature type="domain" description="Methyltransferase putative zinc binding" evidence="1">
    <location>
        <begin position="15"/>
        <end position="74"/>
    </location>
</feature>
<evidence type="ECO:0000313" key="4">
    <source>
        <dbReference type="Proteomes" id="UP001230426"/>
    </source>
</evidence>
<dbReference type="Gene3D" id="3.40.50.720">
    <property type="entry name" value="NAD(P)-binding Rossmann-like Domain"/>
    <property type="match status" value="1"/>
</dbReference>
<proteinExistence type="predicted"/>
<dbReference type="SUPFAM" id="SSF53335">
    <property type="entry name" value="S-adenosyl-L-methionine-dependent methyltransferases"/>
    <property type="match status" value="1"/>
</dbReference>
<protein>
    <submittedName>
        <fullName evidence="3">Methylation protein EvaC</fullName>
    </submittedName>
</protein>
<name>A0ABT9R344_9ACTN</name>
<dbReference type="Proteomes" id="UP001230426">
    <property type="component" value="Unassembled WGS sequence"/>
</dbReference>
<dbReference type="Pfam" id="PF13489">
    <property type="entry name" value="Methyltransf_23"/>
    <property type="match status" value="1"/>
</dbReference>
<keyword evidence="4" id="KW-1185">Reference proteome</keyword>
<dbReference type="EMBL" id="JAUSRB010000002">
    <property type="protein sequence ID" value="MDP9863651.1"/>
    <property type="molecule type" value="Genomic_DNA"/>
</dbReference>
<dbReference type="Gene3D" id="6.10.250.3100">
    <property type="match status" value="1"/>
</dbReference>
<organism evidence="3 4">
    <name type="scientific">Streptosporangium brasiliense</name>
    <dbReference type="NCBI Taxonomy" id="47480"/>
    <lineage>
        <taxon>Bacteria</taxon>
        <taxon>Bacillati</taxon>
        <taxon>Actinomycetota</taxon>
        <taxon>Actinomycetes</taxon>
        <taxon>Streptosporangiales</taxon>
        <taxon>Streptosporangiaceae</taxon>
        <taxon>Streptosporangium</taxon>
    </lineage>
</organism>
<evidence type="ECO:0000259" key="1">
    <source>
        <dbReference type="Pfam" id="PF08421"/>
    </source>
</evidence>
<evidence type="ECO:0000313" key="3">
    <source>
        <dbReference type="EMBL" id="MDP9863651.1"/>
    </source>
</evidence>
<dbReference type="RefSeq" id="WP_370879671.1">
    <property type="nucleotide sequence ID" value="NZ_JAUSRB010000002.1"/>
</dbReference>
<dbReference type="InterPro" id="IPR013630">
    <property type="entry name" value="Methyltransf_Zn-bd_dom_put"/>
</dbReference>
<reference evidence="3 4" key="1">
    <citation type="submission" date="2023-07" db="EMBL/GenBank/DDBJ databases">
        <title>Sequencing the genomes of 1000 actinobacteria strains.</title>
        <authorList>
            <person name="Klenk H.-P."/>
        </authorList>
    </citation>
    <scope>NUCLEOTIDE SEQUENCE [LARGE SCALE GENOMIC DNA]</scope>
    <source>
        <strain evidence="3 4">DSM 44109</strain>
    </source>
</reference>
<feature type="domain" description="C-methyltransferase" evidence="2">
    <location>
        <begin position="254"/>
        <end position="411"/>
    </location>
</feature>